<name>A0A928Z1A4_9CYAN</name>
<dbReference type="Proteomes" id="UP000625316">
    <property type="component" value="Unassembled WGS sequence"/>
</dbReference>
<dbReference type="AlphaFoldDB" id="A0A928Z1A4"/>
<comment type="caution">
    <text evidence="1">The sequence shown here is derived from an EMBL/GenBank/DDBJ whole genome shotgun (WGS) entry which is preliminary data.</text>
</comment>
<gene>
    <name evidence="1" type="ORF">IQ266_00880</name>
</gene>
<dbReference type="RefSeq" id="WP_264323130.1">
    <property type="nucleotide sequence ID" value="NZ_JADEXQ010000002.1"/>
</dbReference>
<protein>
    <submittedName>
        <fullName evidence="1">Uncharacterized protein</fullName>
    </submittedName>
</protein>
<dbReference type="EMBL" id="JADEXQ010000002">
    <property type="protein sequence ID" value="MBE9028309.1"/>
    <property type="molecule type" value="Genomic_DNA"/>
</dbReference>
<evidence type="ECO:0000313" key="2">
    <source>
        <dbReference type="Proteomes" id="UP000625316"/>
    </source>
</evidence>
<evidence type="ECO:0000313" key="1">
    <source>
        <dbReference type="EMBL" id="MBE9028309.1"/>
    </source>
</evidence>
<organism evidence="1 2">
    <name type="scientific">Romeriopsis navalis LEGE 11480</name>
    <dbReference type="NCBI Taxonomy" id="2777977"/>
    <lineage>
        <taxon>Bacteria</taxon>
        <taxon>Bacillati</taxon>
        <taxon>Cyanobacteriota</taxon>
        <taxon>Cyanophyceae</taxon>
        <taxon>Leptolyngbyales</taxon>
        <taxon>Leptolyngbyaceae</taxon>
        <taxon>Romeriopsis</taxon>
        <taxon>Romeriopsis navalis</taxon>
    </lineage>
</organism>
<sequence length="74" mass="8369">MNPNSSPENSANHPHLTAAEYAQWQINLAEASRNNIWCHCRACAREWVASSTTETCTCGSPNIQYVHCWMFPDD</sequence>
<proteinExistence type="predicted"/>
<keyword evidence="2" id="KW-1185">Reference proteome</keyword>
<reference evidence="1" key="1">
    <citation type="submission" date="2020-10" db="EMBL/GenBank/DDBJ databases">
        <authorList>
            <person name="Castelo-Branco R."/>
            <person name="Eusebio N."/>
            <person name="Adriana R."/>
            <person name="Vieira A."/>
            <person name="Brugerolle De Fraissinette N."/>
            <person name="Rezende De Castro R."/>
            <person name="Schneider M.P."/>
            <person name="Vasconcelos V."/>
            <person name="Leao P.N."/>
        </authorList>
    </citation>
    <scope>NUCLEOTIDE SEQUENCE</scope>
    <source>
        <strain evidence="1">LEGE 11480</strain>
    </source>
</reference>
<accession>A0A928Z1A4</accession>